<feature type="domain" description="NAC" evidence="6">
    <location>
        <begin position="18"/>
        <end position="174"/>
    </location>
</feature>
<proteinExistence type="predicted"/>
<evidence type="ECO:0000256" key="1">
    <source>
        <dbReference type="ARBA" id="ARBA00004123"/>
    </source>
</evidence>
<dbReference type="GO" id="GO:0003677">
    <property type="term" value="F:DNA binding"/>
    <property type="evidence" value="ECO:0007669"/>
    <property type="project" value="UniProtKB-KW"/>
</dbReference>
<dbReference type="InterPro" id="IPR036093">
    <property type="entry name" value="NAC_dom_sf"/>
</dbReference>
<dbReference type="FunFam" id="2.170.150.80:FF:000008">
    <property type="entry name" value="NAC domain-containing protein 72-like"/>
    <property type="match status" value="1"/>
</dbReference>
<comment type="caution">
    <text evidence="7">The sequence shown here is derived from an EMBL/GenBank/DDBJ whole genome shotgun (WGS) entry which is preliminary data.</text>
</comment>
<dbReference type="Gene3D" id="2.170.150.80">
    <property type="entry name" value="NAC domain"/>
    <property type="match status" value="1"/>
</dbReference>
<dbReference type="PROSITE" id="PS51005">
    <property type="entry name" value="NAC"/>
    <property type="match status" value="1"/>
</dbReference>
<keyword evidence="8" id="KW-1185">Reference proteome</keyword>
<organism evidence="7 8">
    <name type="scientific">Quillaja saponaria</name>
    <name type="common">Soap bark tree</name>
    <dbReference type="NCBI Taxonomy" id="32244"/>
    <lineage>
        <taxon>Eukaryota</taxon>
        <taxon>Viridiplantae</taxon>
        <taxon>Streptophyta</taxon>
        <taxon>Embryophyta</taxon>
        <taxon>Tracheophyta</taxon>
        <taxon>Spermatophyta</taxon>
        <taxon>Magnoliopsida</taxon>
        <taxon>eudicotyledons</taxon>
        <taxon>Gunneridae</taxon>
        <taxon>Pentapetalae</taxon>
        <taxon>rosids</taxon>
        <taxon>fabids</taxon>
        <taxon>Fabales</taxon>
        <taxon>Quillajaceae</taxon>
        <taxon>Quillaja</taxon>
    </lineage>
</organism>
<evidence type="ECO:0000313" key="8">
    <source>
        <dbReference type="Proteomes" id="UP001163823"/>
    </source>
</evidence>
<dbReference type="KEGG" id="qsa:O6P43_000307"/>
<gene>
    <name evidence="7" type="ORF">O6P43_000307</name>
</gene>
<keyword evidence="5" id="KW-0539">Nucleus</keyword>
<evidence type="ECO:0000256" key="4">
    <source>
        <dbReference type="ARBA" id="ARBA00023163"/>
    </source>
</evidence>
<comment type="subcellular location">
    <subcellularLocation>
        <location evidence="1">Nucleus</location>
    </subcellularLocation>
</comment>
<evidence type="ECO:0000259" key="6">
    <source>
        <dbReference type="PROSITE" id="PS51005"/>
    </source>
</evidence>
<keyword evidence="3" id="KW-0238">DNA-binding</keyword>
<evidence type="ECO:0000313" key="7">
    <source>
        <dbReference type="EMBL" id="KAJ7980974.1"/>
    </source>
</evidence>
<dbReference type="Proteomes" id="UP001163823">
    <property type="component" value="Chromosome 1"/>
</dbReference>
<dbReference type="PANTHER" id="PTHR31719">
    <property type="entry name" value="NAC TRANSCRIPTION FACTOR 56"/>
    <property type="match status" value="1"/>
</dbReference>
<dbReference type="InterPro" id="IPR003441">
    <property type="entry name" value="NAC-dom"/>
</dbReference>
<keyword evidence="2" id="KW-0805">Transcription regulation</keyword>
<dbReference type="PANTHER" id="PTHR31719:SF157">
    <property type="entry name" value="NAC TRANSCRIPTION FACTOR-LIKE PROTEIN"/>
    <property type="match status" value="1"/>
</dbReference>
<dbReference type="GO" id="GO:0006355">
    <property type="term" value="P:regulation of DNA-templated transcription"/>
    <property type="evidence" value="ECO:0007669"/>
    <property type="project" value="InterPro"/>
</dbReference>
<dbReference type="SUPFAM" id="SSF101941">
    <property type="entry name" value="NAC domain"/>
    <property type="match status" value="1"/>
</dbReference>
<keyword evidence="4" id="KW-0804">Transcription</keyword>
<evidence type="ECO:0000256" key="5">
    <source>
        <dbReference type="ARBA" id="ARBA00023242"/>
    </source>
</evidence>
<evidence type="ECO:0000256" key="3">
    <source>
        <dbReference type="ARBA" id="ARBA00023125"/>
    </source>
</evidence>
<dbReference type="Pfam" id="PF02365">
    <property type="entry name" value="NAM"/>
    <property type="match status" value="1"/>
</dbReference>
<name>A0AAD7QGB8_QUISA</name>
<sequence length="358" mass="40945">MKESPSMERAQLSPNLMFPPGFRFHPSDEELIVHYLQKKVSSHPLPASIIAEVDLYKYNPWELPKKALFGKDEWYFFSPRDRKYPNGARPNRAAASGFWKATGIDKPILTSCRSKNIGVKKALVFYSGRGRHPKGIKTDWVMNEYRLTDTTSKSTKLKGSMRLDDWVLCRVRQKGYASKKPCDDQDSHPSRELATYPPNIERHHRNTNYHVDMINDYLYKDYQLIASILAGQPLPTIGNMTSLSFKGSKGNNFTSAHEDDFNKMNSQITLTSLDSYFDPEQVILTEENHYGNVFSINKKIKIEDNNDDLLPSKVVGNNIANWYNQNQSQDAICDIHSSDPIINFQGPDELALAARYLQ</sequence>
<protein>
    <submittedName>
        <fullName evidence="7">NAC domain-containing protein</fullName>
    </submittedName>
</protein>
<dbReference type="GO" id="GO:0005634">
    <property type="term" value="C:nucleus"/>
    <property type="evidence" value="ECO:0007669"/>
    <property type="project" value="UniProtKB-SubCell"/>
</dbReference>
<evidence type="ECO:0000256" key="2">
    <source>
        <dbReference type="ARBA" id="ARBA00023015"/>
    </source>
</evidence>
<dbReference type="EMBL" id="JARAOO010000001">
    <property type="protein sequence ID" value="KAJ7980974.1"/>
    <property type="molecule type" value="Genomic_DNA"/>
</dbReference>
<accession>A0AAD7QGB8</accession>
<dbReference type="AlphaFoldDB" id="A0AAD7QGB8"/>
<reference evidence="7 8" key="1">
    <citation type="journal article" date="2023" name="Science">
        <title>Elucidation of the pathway for biosynthesis of saponin adjuvants from the soapbark tree.</title>
        <authorList>
            <person name="Reed J."/>
            <person name="Orme A."/>
            <person name="El-Demerdash A."/>
            <person name="Owen C."/>
            <person name="Martin L.B.B."/>
            <person name="Misra R.C."/>
            <person name="Kikuchi S."/>
            <person name="Rejzek M."/>
            <person name="Martin A.C."/>
            <person name="Harkess A."/>
            <person name="Leebens-Mack J."/>
            <person name="Louveau T."/>
            <person name="Stephenson M.J."/>
            <person name="Osbourn A."/>
        </authorList>
    </citation>
    <scope>NUCLEOTIDE SEQUENCE [LARGE SCALE GENOMIC DNA]</scope>
    <source>
        <strain evidence="7">S10</strain>
    </source>
</reference>